<proteinExistence type="inferred from homology"/>
<evidence type="ECO:0000313" key="5">
    <source>
        <dbReference type="EMBL" id="SUQ14875.1"/>
    </source>
</evidence>
<keyword evidence="2" id="KW-0560">Oxidoreductase</keyword>
<evidence type="ECO:0000256" key="2">
    <source>
        <dbReference type="ARBA" id="ARBA00023002"/>
    </source>
</evidence>
<comment type="similarity">
    <text evidence="1">Belongs to the short-chain dehydrogenases/reductases (SDR) family.</text>
</comment>
<dbReference type="GO" id="GO:0016491">
    <property type="term" value="F:oxidoreductase activity"/>
    <property type="evidence" value="ECO:0007669"/>
    <property type="project" value="UniProtKB-KW"/>
</dbReference>
<dbReference type="Proteomes" id="UP000254051">
    <property type="component" value="Unassembled WGS sequence"/>
</dbReference>
<keyword evidence="6" id="KW-1185">Reference proteome</keyword>
<dbReference type="PANTHER" id="PTHR42879:SF2">
    <property type="entry name" value="3-OXOACYL-[ACYL-CARRIER-PROTEIN] REDUCTASE FABG"/>
    <property type="match status" value="1"/>
</dbReference>
<dbReference type="Gene3D" id="3.40.50.720">
    <property type="entry name" value="NAD(P)-binding Rossmann-like Domain"/>
    <property type="match status" value="1"/>
</dbReference>
<dbReference type="SUPFAM" id="SSF51735">
    <property type="entry name" value="NAD(P)-binding Rossmann-fold domains"/>
    <property type="match status" value="1"/>
</dbReference>
<dbReference type="EMBL" id="UHJJ01000008">
    <property type="protein sequence ID" value="SUQ14875.1"/>
    <property type="molecule type" value="Genomic_DNA"/>
</dbReference>
<accession>A0A315ZW64</accession>
<keyword evidence="3" id="KW-0753">Steroid metabolism</keyword>
<reference evidence="6" key="1">
    <citation type="submission" date="2017-07" db="EMBL/GenBank/DDBJ databases">
        <authorList>
            <person name="Varghese N."/>
            <person name="Submissions S."/>
        </authorList>
    </citation>
    <scope>NUCLEOTIDE SEQUENCE [LARGE SCALE GENOMIC DNA]</scope>
    <source>
        <strain evidence="6">NLAE-zl-C134</strain>
    </source>
</reference>
<dbReference type="NCBIfam" id="NF005559">
    <property type="entry name" value="PRK07231.1"/>
    <property type="match status" value="1"/>
</dbReference>
<dbReference type="GO" id="GO:0008202">
    <property type="term" value="P:steroid metabolic process"/>
    <property type="evidence" value="ECO:0007669"/>
    <property type="project" value="UniProtKB-KW"/>
</dbReference>
<organism evidence="5 6">
    <name type="scientific">Faecalicatena contorta</name>
    <dbReference type="NCBI Taxonomy" id="39482"/>
    <lineage>
        <taxon>Bacteria</taxon>
        <taxon>Bacillati</taxon>
        <taxon>Bacillota</taxon>
        <taxon>Clostridia</taxon>
        <taxon>Lachnospirales</taxon>
        <taxon>Lachnospiraceae</taxon>
        <taxon>Faecalicatena</taxon>
    </lineage>
</organism>
<dbReference type="InterPro" id="IPR002347">
    <property type="entry name" value="SDR_fam"/>
</dbReference>
<evidence type="ECO:0000313" key="6">
    <source>
        <dbReference type="Proteomes" id="UP000254051"/>
    </source>
</evidence>
<dbReference type="Pfam" id="PF13561">
    <property type="entry name" value="adh_short_C2"/>
    <property type="match status" value="1"/>
</dbReference>
<dbReference type="FunFam" id="3.40.50.720:FF:000173">
    <property type="entry name" value="3-oxoacyl-[acyl-carrier protein] reductase"/>
    <property type="match status" value="1"/>
</dbReference>
<dbReference type="InterPro" id="IPR036291">
    <property type="entry name" value="NAD(P)-bd_dom_sf"/>
</dbReference>
<sequence>MKRHTDYYVWNIQSVENKNRKVWRNAGVESMTEKRVAIVTGGTRGIGQAISIELAKRGNIVLAVYRSNEGSVQETKQKMQEYTPESAAIHGDVSKQEDIAQIMNYVEEHFGRVDILVNNAGIFDFNFIEDMTEEYLDNILAVNFKSPFLMTKAVIPYMKKQHYGRIINASSISSSFADCGLVGYGASKACVDMLTKIASAELGPYGITVNAYAPGITHTDMTDAMIKERGDVQVKQISLGRFGACGEVAALVSFLASEECSYVTGEIIGVDGGMFKVQNPYRAYEYAESDCAL</sequence>
<dbReference type="PRINTS" id="PR00080">
    <property type="entry name" value="SDRFAMILY"/>
</dbReference>
<evidence type="ECO:0000259" key="4">
    <source>
        <dbReference type="SMART" id="SM00822"/>
    </source>
</evidence>
<dbReference type="PRINTS" id="PR00081">
    <property type="entry name" value="GDHRDH"/>
</dbReference>
<dbReference type="SMART" id="SM00822">
    <property type="entry name" value="PKS_KR"/>
    <property type="match status" value="1"/>
</dbReference>
<feature type="domain" description="Ketoreductase" evidence="4">
    <location>
        <begin position="35"/>
        <end position="219"/>
    </location>
</feature>
<dbReference type="AlphaFoldDB" id="A0A315ZW64"/>
<evidence type="ECO:0000256" key="3">
    <source>
        <dbReference type="ARBA" id="ARBA00023221"/>
    </source>
</evidence>
<dbReference type="InterPro" id="IPR057326">
    <property type="entry name" value="KR_dom"/>
</dbReference>
<keyword evidence="3" id="KW-0443">Lipid metabolism</keyword>
<name>A0A315ZW64_9FIRM</name>
<dbReference type="InterPro" id="IPR050259">
    <property type="entry name" value="SDR"/>
</dbReference>
<evidence type="ECO:0000256" key="1">
    <source>
        <dbReference type="ARBA" id="ARBA00006484"/>
    </source>
</evidence>
<protein>
    <submittedName>
        <fullName evidence="5">3-oxoacyl-[acyl-carrier protein] reductase</fullName>
    </submittedName>
</protein>
<dbReference type="PANTHER" id="PTHR42879">
    <property type="entry name" value="3-OXOACYL-(ACYL-CARRIER-PROTEIN) REDUCTASE"/>
    <property type="match status" value="1"/>
</dbReference>
<gene>
    <name evidence="5" type="ORF">SAMN05216529_108100</name>
</gene>